<accession>A0ABX3AYT5</accession>
<dbReference type="PROSITE" id="PS51257">
    <property type="entry name" value="PROKAR_LIPOPROTEIN"/>
    <property type="match status" value="1"/>
</dbReference>
<name>A0ABX3AYT5_ALILO</name>
<dbReference type="EMBL" id="AJYJ02000026">
    <property type="protein sequence ID" value="OEF19934.1"/>
    <property type="molecule type" value="Genomic_DNA"/>
</dbReference>
<dbReference type="Proteomes" id="UP000095059">
    <property type="component" value="Unassembled WGS sequence"/>
</dbReference>
<sequence length="263" mass="29546">MYKKTVGLSILLLSGCSTLSSDDDFSDAINEVTRKYNYISIEGKNITPIENKGIGANSLRNTSHVVANYPTTDKIAPESYIAVELSYFRSSYEYNSVVFNGIEEKLTAYSPSTESCTEHCTATQYFTFPIDNNEIEKSAKDGLTYDVNTTNNMSKLSFSIPAGYFQAILDERKFNSNMNMTAPLPVAVIDVVSDSKPVEMTKYWFDESTAVEQESFTEWAFANRKAINSPLASTSKSLEMLTYWYEKSSVEDKSTILTWLLNK</sequence>
<reference evidence="1 2" key="1">
    <citation type="journal article" date="2012" name="Science">
        <title>Ecological populations of bacteria act as socially cohesive units of antibiotic production and resistance.</title>
        <authorList>
            <person name="Cordero O.X."/>
            <person name="Wildschutte H."/>
            <person name="Kirkup B."/>
            <person name="Proehl S."/>
            <person name="Ngo L."/>
            <person name="Hussain F."/>
            <person name="Le Roux F."/>
            <person name="Mincer T."/>
            <person name="Polz M.F."/>
        </authorList>
    </citation>
    <scope>NUCLEOTIDE SEQUENCE [LARGE SCALE GENOMIC DNA]</scope>
    <source>
        <strain evidence="1 2">5S-186</strain>
    </source>
</reference>
<proteinExistence type="predicted"/>
<gene>
    <name evidence="1" type="ORF">A1Q5_16025</name>
</gene>
<evidence type="ECO:0008006" key="3">
    <source>
        <dbReference type="Google" id="ProtNLM"/>
    </source>
</evidence>
<keyword evidence="2" id="KW-1185">Reference proteome</keyword>
<protein>
    <recommendedName>
        <fullName evidence="3">Lipoprotein</fullName>
    </recommendedName>
</protein>
<organism evidence="1 2">
    <name type="scientific">Aliivibrio logei 5S-186</name>
    <dbReference type="NCBI Taxonomy" id="626086"/>
    <lineage>
        <taxon>Bacteria</taxon>
        <taxon>Pseudomonadati</taxon>
        <taxon>Pseudomonadota</taxon>
        <taxon>Gammaproteobacteria</taxon>
        <taxon>Vibrionales</taxon>
        <taxon>Vibrionaceae</taxon>
        <taxon>Aliivibrio</taxon>
    </lineage>
</organism>
<evidence type="ECO:0000313" key="2">
    <source>
        <dbReference type="Proteomes" id="UP000095059"/>
    </source>
</evidence>
<dbReference type="RefSeq" id="WP_017021177.1">
    <property type="nucleotide sequence ID" value="NZ_AJYJ02000026.1"/>
</dbReference>
<evidence type="ECO:0000313" key="1">
    <source>
        <dbReference type="EMBL" id="OEF19934.1"/>
    </source>
</evidence>
<comment type="caution">
    <text evidence="1">The sequence shown here is derived from an EMBL/GenBank/DDBJ whole genome shotgun (WGS) entry which is preliminary data.</text>
</comment>